<evidence type="ECO:0000256" key="1">
    <source>
        <dbReference type="ARBA" id="ARBA00008007"/>
    </source>
</evidence>
<accession>A0A0K2YBR9</accession>
<dbReference type="PANTHER" id="PTHR47505">
    <property type="entry name" value="DNA UTILIZATION PROTEIN YHGH"/>
    <property type="match status" value="1"/>
</dbReference>
<organism evidence="2 3">
    <name type="scientific">Helicobacter heilmannii</name>
    <dbReference type="NCBI Taxonomy" id="35817"/>
    <lineage>
        <taxon>Bacteria</taxon>
        <taxon>Pseudomonadati</taxon>
        <taxon>Campylobacterota</taxon>
        <taxon>Epsilonproteobacteria</taxon>
        <taxon>Campylobacterales</taxon>
        <taxon>Helicobacteraceae</taxon>
        <taxon>Helicobacter</taxon>
    </lineage>
</organism>
<proteinExistence type="inferred from homology"/>
<keyword evidence="2" id="KW-0328">Glycosyltransferase</keyword>
<keyword evidence="3" id="KW-1185">Reference proteome</keyword>
<dbReference type="AlphaFoldDB" id="A0A0K2YBR9"/>
<dbReference type="InterPro" id="IPR000836">
    <property type="entry name" value="PRTase_dom"/>
</dbReference>
<dbReference type="Proteomes" id="UP000046090">
    <property type="component" value="Unassembled WGS sequence"/>
</dbReference>
<dbReference type="InterPro" id="IPR029057">
    <property type="entry name" value="PRTase-like"/>
</dbReference>
<dbReference type="EMBL" id="CDMK01000003">
    <property type="protein sequence ID" value="CRI35149.1"/>
    <property type="molecule type" value="Genomic_DNA"/>
</dbReference>
<gene>
    <name evidence="2" type="ORF">HHE01_01470</name>
</gene>
<evidence type="ECO:0000313" key="3">
    <source>
        <dbReference type="Proteomes" id="UP000046090"/>
    </source>
</evidence>
<protein>
    <submittedName>
        <fullName evidence="2">Possible purine/pyrimidine phosphoribosyltransferase</fullName>
    </submittedName>
</protein>
<dbReference type="SUPFAM" id="SSF53271">
    <property type="entry name" value="PRTase-like"/>
    <property type="match status" value="1"/>
</dbReference>
<dbReference type="Pfam" id="PF00156">
    <property type="entry name" value="Pribosyltran"/>
    <property type="match status" value="1"/>
</dbReference>
<dbReference type="InterPro" id="IPR051910">
    <property type="entry name" value="ComF/GntX_DNA_util-trans"/>
</dbReference>
<dbReference type="Gene3D" id="3.40.50.2020">
    <property type="match status" value="1"/>
</dbReference>
<comment type="similarity">
    <text evidence="1">Belongs to the ComF/GntX family.</text>
</comment>
<sequence length="185" mass="20725">MRCFSCGVWSFKPLCKRCYTELVPRLQTHRLEHIPVLSFYAYDDIELLLKSKYSLVGSRLLPLLASRVQSLLKPLLQESLYALPIDDHIKRGYSHTAAIARALCANSPCKPVYNKLRAIKNITYAGQSLEFRKQNPKGFVFKGDSRLAYFLVDDVLTTGTTLCQAIQTLKAAGVKVAFALVLAKA</sequence>
<name>A0A0K2YBR9_HELHE</name>
<dbReference type="RefSeq" id="WP_015107304.1">
    <property type="nucleotide sequence ID" value="NZ_AP026684.1"/>
</dbReference>
<dbReference type="PANTHER" id="PTHR47505:SF1">
    <property type="entry name" value="DNA UTILIZATION PROTEIN YHGH"/>
    <property type="match status" value="1"/>
</dbReference>
<dbReference type="CDD" id="cd06223">
    <property type="entry name" value="PRTases_typeI"/>
    <property type="match status" value="1"/>
</dbReference>
<dbReference type="GeneID" id="76197626"/>
<evidence type="ECO:0000313" key="2">
    <source>
        <dbReference type="EMBL" id="CRI35149.1"/>
    </source>
</evidence>
<reference evidence="3" key="1">
    <citation type="submission" date="2014-12" db="EMBL/GenBank/DDBJ databases">
        <authorList>
            <person name="Smet A."/>
        </authorList>
    </citation>
    <scope>NUCLEOTIDE SEQUENCE [LARGE SCALE GENOMIC DNA]</scope>
</reference>
<keyword evidence="2" id="KW-0808">Transferase</keyword>
<dbReference type="GO" id="GO:0016757">
    <property type="term" value="F:glycosyltransferase activity"/>
    <property type="evidence" value="ECO:0007669"/>
    <property type="project" value="UniProtKB-KW"/>
</dbReference>